<evidence type="ECO:0000256" key="4">
    <source>
        <dbReference type="ARBA" id="ARBA00023136"/>
    </source>
</evidence>
<evidence type="ECO:0000259" key="6">
    <source>
        <dbReference type="Pfam" id="PF13664"/>
    </source>
</evidence>
<evidence type="ECO:0000313" key="7">
    <source>
        <dbReference type="EMBL" id="CDP37034.1"/>
    </source>
</evidence>
<sequence length="166" mass="18240">MAFFSTLQTLNPYHVLLYSIAYGTTTYQSFFVGLVAFRTLPLEQFSKLQSRIFPRYFPFQLLSAVALLASVPGDLVPLVWGTLGLCAATSLVNTAYLGPASAKLSVQRLEQAASEGKSHKDPTASDKLKKMNKRFGMMHGISVLINLAYWGALTVYGVHMVDVLTN</sequence>
<keyword evidence="3 5" id="KW-1133">Transmembrane helix</keyword>
<feature type="transmembrane region" description="Helical" evidence="5">
    <location>
        <begin position="20"/>
        <end position="40"/>
    </location>
</feature>
<dbReference type="EMBL" id="HG937694">
    <property type="protein sequence ID" value="CDP37034.1"/>
    <property type="molecule type" value="Genomic_DNA"/>
</dbReference>
<dbReference type="GO" id="GO:0016020">
    <property type="term" value="C:membrane"/>
    <property type="evidence" value="ECO:0007669"/>
    <property type="project" value="UniProtKB-SubCell"/>
</dbReference>
<accession>A0A060T8B3</accession>
<dbReference type="AlphaFoldDB" id="A0A060T8B3"/>
<dbReference type="PhylomeDB" id="A0A060T8B3"/>
<feature type="domain" description="TMEM205-like" evidence="6">
    <location>
        <begin position="16"/>
        <end position="108"/>
    </location>
</feature>
<name>A0A060T8B3_BLAAD</name>
<organism evidence="7">
    <name type="scientific">Blastobotrys adeninivorans</name>
    <name type="common">Yeast</name>
    <name type="synonym">Arxula adeninivorans</name>
    <dbReference type="NCBI Taxonomy" id="409370"/>
    <lineage>
        <taxon>Eukaryota</taxon>
        <taxon>Fungi</taxon>
        <taxon>Dikarya</taxon>
        <taxon>Ascomycota</taxon>
        <taxon>Saccharomycotina</taxon>
        <taxon>Dipodascomycetes</taxon>
        <taxon>Dipodascales</taxon>
        <taxon>Trichomonascaceae</taxon>
        <taxon>Blastobotrys</taxon>
    </lineage>
</organism>
<comment type="subcellular location">
    <subcellularLocation>
        <location evidence="1">Membrane</location>
    </subcellularLocation>
</comment>
<protein>
    <submittedName>
        <fullName evidence="7">ARAD1D02222p</fullName>
    </submittedName>
</protein>
<keyword evidence="4 5" id="KW-0472">Membrane</keyword>
<evidence type="ECO:0000256" key="1">
    <source>
        <dbReference type="ARBA" id="ARBA00004370"/>
    </source>
</evidence>
<evidence type="ECO:0000256" key="5">
    <source>
        <dbReference type="SAM" id="Phobius"/>
    </source>
</evidence>
<proteinExistence type="predicted"/>
<dbReference type="PANTHER" id="PTHR23241:SF102">
    <property type="entry name" value="LD23009P"/>
    <property type="match status" value="1"/>
</dbReference>
<dbReference type="PANTHER" id="PTHR23241">
    <property type="entry name" value="LATE EMBRYOGENESIS ABUNDANT PLANTS LEA-RELATED"/>
    <property type="match status" value="1"/>
</dbReference>
<feature type="transmembrane region" description="Helical" evidence="5">
    <location>
        <begin position="137"/>
        <end position="158"/>
    </location>
</feature>
<reference evidence="7" key="1">
    <citation type="submission" date="2014-02" db="EMBL/GenBank/DDBJ databases">
        <authorList>
            <person name="Genoscope - CEA"/>
        </authorList>
    </citation>
    <scope>NUCLEOTIDE SEQUENCE</scope>
    <source>
        <strain evidence="7">LS3</strain>
    </source>
</reference>
<dbReference type="Pfam" id="PF13664">
    <property type="entry name" value="DUF4149"/>
    <property type="match status" value="1"/>
</dbReference>
<evidence type="ECO:0000256" key="3">
    <source>
        <dbReference type="ARBA" id="ARBA00022989"/>
    </source>
</evidence>
<dbReference type="InterPro" id="IPR053009">
    <property type="entry name" value="Xanthocillin_Biosynth-Assoc"/>
</dbReference>
<reference evidence="7" key="2">
    <citation type="submission" date="2014-06" db="EMBL/GenBank/DDBJ databases">
        <title>The complete genome of Blastobotrys (Arxula) adeninivorans LS3 - a yeast of biotechnological interest.</title>
        <authorList>
            <person name="Kunze G."/>
            <person name="Gaillardin C."/>
            <person name="Czernicka M."/>
            <person name="Durrens P."/>
            <person name="Martin T."/>
            <person name="Boer E."/>
            <person name="Gabaldon T."/>
            <person name="Cruz J."/>
            <person name="Talla E."/>
            <person name="Marck C."/>
            <person name="Goffeau A."/>
            <person name="Barbe V."/>
            <person name="Baret P."/>
            <person name="Baronian K."/>
            <person name="Beier S."/>
            <person name="Bleykasten C."/>
            <person name="Bode R."/>
            <person name="Casaregola S."/>
            <person name="Despons L."/>
            <person name="Fairhead C."/>
            <person name="Giersberg M."/>
            <person name="Gierski P."/>
            <person name="Hahnel U."/>
            <person name="Hartmann A."/>
            <person name="Jankowska D."/>
            <person name="Jubin C."/>
            <person name="Jung P."/>
            <person name="Lafontaine I."/>
            <person name="Leh-Louis V."/>
            <person name="Lemaire M."/>
            <person name="Marcet-Houben M."/>
            <person name="Mascher M."/>
            <person name="Morel G."/>
            <person name="Richard G.-F."/>
            <person name="Riechen J."/>
            <person name="Sacerdot C."/>
            <person name="Sarkar A."/>
            <person name="Savel G."/>
            <person name="Schacherer J."/>
            <person name="Sherman D."/>
            <person name="Straub M.-L."/>
            <person name="Stein N."/>
            <person name="Thierry A."/>
            <person name="Trautwein-Schult A."/>
            <person name="Westhof E."/>
            <person name="Worch S."/>
            <person name="Dujon B."/>
            <person name="Souciet J.-L."/>
            <person name="Wincker P."/>
            <person name="Scholz U."/>
            <person name="Neuveglise N."/>
        </authorList>
    </citation>
    <scope>NUCLEOTIDE SEQUENCE</scope>
    <source>
        <strain evidence="7">LS3</strain>
    </source>
</reference>
<evidence type="ECO:0000256" key="2">
    <source>
        <dbReference type="ARBA" id="ARBA00022692"/>
    </source>
</evidence>
<dbReference type="InterPro" id="IPR025423">
    <property type="entry name" value="TMEM205-like"/>
</dbReference>
<gene>
    <name evidence="7" type="ORF">GNLVRS02_ARAD1D02222g</name>
</gene>
<keyword evidence="2 5" id="KW-0812">Transmembrane</keyword>